<evidence type="ECO:0000313" key="2">
    <source>
        <dbReference type="Proteomes" id="UP000050490"/>
    </source>
</evidence>
<dbReference type="Proteomes" id="UP000050490">
    <property type="component" value="Unassembled WGS sequence"/>
</dbReference>
<feature type="non-terminal residue" evidence="1">
    <location>
        <position position="246"/>
    </location>
</feature>
<evidence type="ECO:0000313" key="1">
    <source>
        <dbReference type="EMBL" id="KPX25309.1"/>
    </source>
</evidence>
<proteinExistence type="predicted"/>
<name>A0A0P9Q3I8_PSEA0</name>
<dbReference type="AntiFam" id="ANF00178">
    <property type="entry name" value="Shadow ORF (opposite dhbF)"/>
</dbReference>
<accession>A0A0P9Q3I8</accession>
<reference evidence="1 2" key="1">
    <citation type="submission" date="2015-09" db="EMBL/GenBank/DDBJ databases">
        <title>Genome announcement of multiple Pseudomonas syringae strains.</title>
        <authorList>
            <person name="Thakur S."/>
            <person name="Wang P.W."/>
            <person name="Gong Y."/>
            <person name="Weir B.S."/>
            <person name="Guttman D.S."/>
        </authorList>
    </citation>
    <scope>NUCLEOTIDE SEQUENCE [LARGE SCALE GENOMIC DNA]</scope>
    <source>
        <strain evidence="1 2">ICMP4455</strain>
    </source>
</reference>
<comment type="caution">
    <text evidence="1">The sequence shown here is derived from an EMBL/GenBank/DDBJ whole genome shotgun (WGS) entry which is preliminary data.</text>
</comment>
<sequence length="246" mass="27555">MGSSLKLCPVSCILFRIWRRCSTGKPTKRWAIRSAADLSMSDTRHFIHHFFNIGQAVLGQRQTAAGESLNKFVQLRFLENQAQRDVDPQARVNSGNQLCGQQRMAAQFEEIVAQPDALDFQHVGPDRSHLLLLFSRRRDVLALQLAGVRCRQGFAIQLAVGAQRHACQPDEVGRHHVIGQCFLEIHLECITQVIATVLSHQIGCQLLAGWAVNVDNYSFLNVFVFQKAGFDLAQLDTQAANLHLMV</sequence>
<dbReference type="AlphaFoldDB" id="A0A0P9Q3I8"/>
<gene>
    <name evidence="1" type="ORF">ALO70_05742</name>
</gene>
<protein>
    <submittedName>
        <fullName evidence="1">Linear gramicidin synthetase subunit D</fullName>
    </submittedName>
</protein>
<organism evidence="1 2">
    <name type="scientific">Pseudomonas amygdali pv. eriobotryae</name>
    <dbReference type="NCBI Taxonomy" id="129137"/>
    <lineage>
        <taxon>Bacteria</taxon>
        <taxon>Pseudomonadati</taxon>
        <taxon>Pseudomonadota</taxon>
        <taxon>Gammaproteobacteria</taxon>
        <taxon>Pseudomonadales</taxon>
        <taxon>Pseudomonadaceae</taxon>
        <taxon>Pseudomonas</taxon>
        <taxon>Pseudomonas amygdali</taxon>
    </lineage>
</organism>
<dbReference type="EMBL" id="LJQI01000298">
    <property type="protein sequence ID" value="KPX25309.1"/>
    <property type="molecule type" value="Genomic_DNA"/>
</dbReference>